<feature type="region of interest" description="Disordered" evidence="1">
    <location>
        <begin position="355"/>
        <end position="379"/>
    </location>
</feature>
<keyword evidence="3" id="KW-1185">Reference proteome</keyword>
<feature type="compositionally biased region" description="Low complexity" evidence="1">
    <location>
        <begin position="363"/>
        <end position="379"/>
    </location>
</feature>
<proteinExistence type="predicted"/>
<sequence>MGVLQIGISAMVIENKVVIRTISSPNRSTFDIEDAFSSINILNYTLVSSDYFPASAGSSSFNSSENSKDNIIPPVFSSFYNNPCLKDVQAFYANELPISSSNPITPPAILTPSPILPPSLLFNPRYFSIPEELLPPKKRIHSLSSSSTTLSNSSRNQTCDLVSPSSSVYTPTPPQIFEIGKCPIKMYLKHHEGQIEDILNYLDELYLHHIEKMEEGRIDRMIIRRNSDELKTELKKIRTQIIKLQKKQLGQKDKIAFAHYRISNLEQIIEKIQARHQGSGGSLGVLSSVDRMPPKRTSISVASAMTQDAIRQLVAYSVATALKAQAANMTNTDNTNKNTRTSGTLVARKGTNDHKRKFKDRGNTTTNNNYPKHNNNNTPLNAFNYKTTKTKTTKTTITMITTNIKIEDKKLLGLIMPKNTMETSLCVQDAPTKILSHRSLPVSVVLNQGGSFD</sequence>
<evidence type="ECO:0000313" key="3">
    <source>
        <dbReference type="Proteomes" id="UP001151760"/>
    </source>
</evidence>
<dbReference type="Proteomes" id="UP001151760">
    <property type="component" value="Unassembled WGS sequence"/>
</dbReference>
<dbReference type="EMBL" id="BQNB010012282">
    <property type="protein sequence ID" value="GJT01578.1"/>
    <property type="molecule type" value="Genomic_DNA"/>
</dbReference>
<name>A0ABQ5AK87_9ASTR</name>
<evidence type="ECO:0000313" key="2">
    <source>
        <dbReference type="EMBL" id="GJT01578.1"/>
    </source>
</evidence>
<gene>
    <name evidence="2" type="ORF">Tco_0822747</name>
</gene>
<reference evidence="2" key="1">
    <citation type="journal article" date="2022" name="Int. J. Mol. Sci.">
        <title>Draft Genome of Tanacetum Coccineum: Genomic Comparison of Closely Related Tanacetum-Family Plants.</title>
        <authorList>
            <person name="Yamashiro T."/>
            <person name="Shiraishi A."/>
            <person name="Nakayama K."/>
            <person name="Satake H."/>
        </authorList>
    </citation>
    <scope>NUCLEOTIDE SEQUENCE</scope>
</reference>
<accession>A0ABQ5AK87</accession>
<comment type="caution">
    <text evidence="2">The sequence shown here is derived from an EMBL/GenBank/DDBJ whole genome shotgun (WGS) entry which is preliminary data.</text>
</comment>
<reference evidence="2" key="2">
    <citation type="submission" date="2022-01" db="EMBL/GenBank/DDBJ databases">
        <authorList>
            <person name="Yamashiro T."/>
            <person name="Shiraishi A."/>
            <person name="Satake H."/>
            <person name="Nakayama K."/>
        </authorList>
    </citation>
    <scope>NUCLEOTIDE SEQUENCE</scope>
</reference>
<evidence type="ECO:0000256" key="1">
    <source>
        <dbReference type="SAM" id="MobiDB-lite"/>
    </source>
</evidence>
<organism evidence="2 3">
    <name type="scientific">Tanacetum coccineum</name>
    <dbReference type="NCBI Taxonomy" id="301880"/>
    <lineage>
        <taxon>Eukaryota</taxon>
        <taxon>Viridiplantae</taxon>
        <taxon>Streptophyta</taxon>
        <taxon>Embryophyta</taxon>
        <taxon>Tracheophyta</taxon>
        <taxon>Spermatophyta</taxon>
        <taxon>Magnoliopsida</taxon>
        <taxon>eudicotyledons</taxon>
        <taxon>Gunneridae</taxon>
        <taxon>Pentapetalae</taxon>
        <taxon>asterids</taxon>
        <taxon>campanulids</taxon>
        <taxon>Asterales</taxon>
        <taxon>Asteraceae</taxon>
        <taxon>Asteroideae</taxon>
        <taxon>Anthemideae</taxon>
        <taxon>Anthemidinae</taxon>
        <taxon>Tanacetum</taxon>
    </lineage>
</organism>
<protein>
    <submittedName>
        <fullName evidence="2">Uncharacterized protein</fullName>
    </submittedName>
</protein>